<proteinExistence type="predicted"/>
<evidence type="ECO:0000313" key="6">
    <source>
        <dbReference type="Proteomes" id="UP000321726"/>
    </source>
</evidence>
<dbReference type="Proteomes" id="UP000321726">
    <property type="component" value="Unassembled WGS sequence"/>
</dbReference>
<feature type="domain" description="NADP-dependent oxidoreductase" evidence="2">
    <location>
        <begin position="15"/>
        <end position="304"/>
    </location>
</feature>
<dbReference type="PANTHER" id="PTHR43364">
    <property type="entry name" value="NADH-SPECIFIC METHYLGLYOXAL REDUCTASE-RELATED"/>
    <property type="match status" value="1"/>
</dbReference>
<dbReference type="Proteomes" id="UP000184123">
    <property type="component" value="Unassembled WGS sequence"/>
</dbReference>
<dbReference type="OrthoDB" id="9772407at2"/>
<evidence type="ECO:0000313" key="4">
    <source>
        <dbReference type="EMBL" id="SHM74266.1"/>
    </source>
</evidence>
<dbReference type="RefSeq" id="WP_073436735.1">
    <property type="nucleotide sequence ID" value="NZ_BJXU01000128.1"/>
</dbReference>
<organism evidence="4 5">
    <name type="scientific">Halomonas cupida</name>
    <dbReference type="NCBI Taxonomy" id="44933"/>
    <lineage>
        <taxon>Bacteria</taxon>
        <taxon>Pseudomonadati</taxon>
        <taxon>Pseudomonadota</taxon>
        <taxon>Gammaproteobacteria</taxon>
        <taxon>Oceanospirillales</taxon>
        <taxon>Halomonadaceae</taxon>
        <taxon>Halomonas</taxon>
    </lineage>
</organism>
<evidence type="ECO:0000256" key="1">
    <source>
        <dbReference type="ARBA" id="ARBA00023002"/>
    </source>
</evidence>
<dbReference type="PANTHER" id="PTHR43364:SF4">
    <property type="entry name" value="NAD(P)-LINKED OXIDOREDUCTASE SUPERFAMILY PROTEIN"/>
    <property type="match status" value="1"/>
</dbReference>
<dbReference type="Gene3D" id="3.20.20.100">
    <property type="entry name" value="NADP-dependent oxidoreductase domain"/>
    <property type="match status" value="1"/>
</dbReference>
<sequence length="344" mass="38333">MDYVRLGHSGLKVSRLCLGTMNMGTPQWKPWIFDEDQSRPLVSRALDHGINFIDLADFYSTGVGEEVVGRLIKSLVPRDEIILTTKVGYPMGDAPNQQGHSRKHVMAAIDASLARLGTDFVDLYMLHFFDRETPMEETLSALNDIVRAGKARYIGVSTMSTWQFARMLWLCDKHGWERPINMQLQLNCAYREEEREMVPFCQDQGIGVTVFSPLARGLLSGDSQSTRNRTDNFTGEMYGDDISIQIAESVGRVARARGITAAQVAQAWVLERPGVASMLVGVDSAQQLDTAVSALSLELDDEERHELGRNYTPCDVIRDDTAGCRISRAPRPAAGRFITQEMAL</sequence>
<dbReference type="InterPro" id="IPR023210">
    <property type="entry name" value="NADP_OxRdtase_dom"/>
</dbReference>
<dbReference type="InterPro" id="IPR050523">
    <property type="entry name" value="AKR_Detox_Biosynth"/>
</dbReference>
<dbReference type="InterPro" id="IPR036812">
    <property type="entry name" value="NAD(P)_OxRdtase_dom_sf"/>
</dbReference>
<reference evidence="4 5" key="1">
    <citation type="submission" date="2016-11" db="EMBL/GenBank/DDBJ databases">
        <authorList>
            <person name="Jaros S."/>
            <person name="Januszkiewicz K."/>
            <person name="Wedrychowicz H."/>
        </authorList>
    </citation>
    <scope>NUCLEOTIDE SEQUENCE [LARGE SCALE GENOMIC DNA]</scope>
    <source>
        <strain evidence="4 5">DSM 4740</strain>
    </source>
</reference>
<dbReference type="EMBL" id="BJXU01000128">
    <property type="protein sequence ID" value="GEN25167.1"/>
    <property type="molecule type" value="Genomic_DNA"/>
</dbReference>
<evidence type="ECO:0000259" key="2">
    <source>
        <dbReference type="Pfam" id="PF00248"/>
    </source>
</evidence>
<protein>
    <submittedName>
        <fullName evidence="4">Aldo/keto reductase family protein</fullName>
    </submittedName>
    <submittedName>
        <fullName evidence="3">Oxidoreductase</fullName>
    </submittedName>
</protein>
<dbReference type="Pfam" id="PF00248">
    <property type="entry name" value="Aldo_ket_red"/>
    <property type="match status" value="1"/>
</dbReference>
<dbReference type="EMBL" id="FRCA01000012">
    <property type="protein sequence ID" value="SHM74266.1"/>
    <property type="molecule type" value="Genomic_DNA"/>
</dbReference>
<dbReference type="FunFam" id="3.20.20.100:FF:000004">
    <property type="entry name" value="Oxidoreductase, aldo/keto reductase"/>
    <property type="match status" value="1"/>
</dbReference>
<accession>A0A1M7LA57</accession>
<dbReference type="GO" id="GO:0005829">
    <property type="term" value="C:cytosol"/>
    <property type="evidence" value="ECO:0007669"/>
    <property type="project" value="TreeGrafter"/>
</dbReference>
<keyword evidence="1" id="KW-0560">Oxidoreductase</keyword>
<dbReference type="STRING" id="44933.SAMN05660971_03737"/>
<keyword evidence="6" id="KW-1185">Reference proteome</keyword>
<evidence type="ECO:0000313" key="5">
    <source>
        <dbReference type="Proteomes" id="UP000184123"/>
    </source>
</evidence>
<gene>
    <name evidence="3" type="ORF">HCU01_31160</name>
    <name evidence="4" type="ORF">SAMN05660971_03737</name>
</gene>
<reference evidence="3 6" key="2">
    <citation type="submission" date="2019-07" db="EMBL/GenBank/DDBJ databases">
        <title>Whole genome shotgun sequence of Halomonas cupida NBRC 102219.</title>
        <authorList>
            <person name="Hosoyama A."/>
            <person name="Uohara A."/>
            <person name="Ohji S."/>
            <person name="Ichikawa N."/>
        </authorList>
    </citation>
    <scope>NUCLEOTIDE SEQUENCE [LARGE SCALE GENOMIC DNA]</scope>
    <source>
        <strain evidence="3 6">NBRC 102219</strain>
    </source>
</reference>
<dbReference type="CDD" id="cd19079">
    <property type="entry name" value="AKR_EcYajO-like"/>
    <property type="match status" value="1"/>
</dbReference>
<dbReference type="GO" id="GO:0016491">
    <property type="term" value="F:oxidoreductase activity"/>
    <property type="evidence" value="ECO:0007669"/>
    <property type="project" value="UniProtKB-KW"/>
</dbReference>
<name>A0A1M7LA57_9GAMM</name>
<dbReference type="SUPFAM" id="SSF51430">
    <property type="entry name" value="NAD(P)-linked oxidoreductase"/>
    <property type="match status" value="1"/>
</dbReference>
<evidence type="ECO:0000313" key="3">
    <source>
        <dbReference type="EMBL" id="GEN25167.1"/>
    </source>
</evidence>
<dbReference type="AlphaFoldDB" id="A0A1M7LA57"/>